<evidence type="ECO:0000313" key="4">
    <source>
        <dbReference type="EMBL" id="KGO27509.1"/>
    </source>
</evidence>
<protein>
    <recommendedName>
        <fullName evidence="6">DNA methyltransferase</fullName>
    </recommendedName>
</protein>
<dbReference type="SUPFAM" id="SSF53335">
    <property type="entry name" value="S-adenosyl-L-methionine-dependent methyltransferases"/>
    <property type="match status" value="1"/>
</dbReference>
<evidence type="ECO:0000313" key="5">
    <source>
        <dbReference type="Proteomes" id="UP000030023"/>
    </source>
</evidence>
<dbReference type="Gene3D" id="3.40.50.150">
    <property type="entry name" value="Vaccinia Virus protein VP39"/>
    <property type="match status" value="1"/>
</dbReference>
<dbReference type="PRINTS" id="PR00505">
    <property type="entry name" value="D12N6MTFRASE"/>
</dbReference>
<evidence type="ECO:0000256" key="2">
    <source>
        <dbReference type="ARBA" id="ARBA00022679"/>
    </source>
</evidence>
<reference evidence="4 5" key="1">
    <citation type="journal article" date="2014" name="Antonie Van Leeuwenhoek">
        <title>Oenococcus alcoholitolerans sp. nov., a lactic acid bacteria isolated from cachaca and ethanol fermentation processes.</title>
        <authorList>
            <person name="Badotti F."/>
            <person name="Moreira A.P."/>
            <person name="Tonon L.A."/>
            <person name="de Lucena B.T."/>
            <person name="Gomes Fde C."/>
            <person name="Kruger R."/>
            <person name="Thompson C.C."/>
            <person name="de Morais M.A.Jr."/>
            <person name="Rosa C.A."/>
            <person name="Thompson F.L."/>
        </authorList>
    </citation>
    <scope>NUCLEOTIDE SEQUENCE [LARGE SCALE GENOMIC DNA]</scope>
    <source>
        <strain evidence="4 5">UFRJ-M7.2.18</strain>
    </source>
</reference>
<sequence>MKVKDKWKRGLPYVGNKGQKVEQIMDTLPDGTRFVDVFGGGGCVSLTAASSGKYEEVIYNDIRKTVVELLCSLINDKPHINLMDYVYITREQFFDWRDNQPDSIERTLVLLCWSFSNDQRCYLFGKNIEKEKLMATRALFYGNTGTELTNCIAIL</sequence>
<evidence type="ECO:0000256" key="3">
    <source>
        <dbReference type="ARBA" id="ARBA00022691"/>
    </source>
</evidence>
<organism evidence="4 5">
    <name type="scientific">Oenococcus alcoholitolerans</name>
    <dbReference type="NCBI Taxonomy" id="931074"/>
    <lineage>
        <taxon>Bacteria</taxon>
        <taxon>Bacillati</taxon>
        <taxon>Bacillota</taxon>
        <taxon>Bacilli</taxon>
        <taxon>Lactobacillales</taxon>
        <taxon>Lactobacillaceae</taxon>
        <taxon>Oenococcus</taxon>
    </lineage>
</organism>
<evidence type="ECO:0008006" key="6">
    <source>
        <dbReference type="Google" id="ProtNLM"/>
    </source>
</evidence>
<comment type="caution">
    <text evidence="4">The sequence shown here is derived from an EMBL/GenBank/DDBJ whole genome shotgun (WGS) entry which is preliminary data.</text>
</comment>
<keyword evidence="1" id="KW-0489">Methyltransferase</keyword>
<keyword evidence="2" id="KW-0808">Transferase</keyword>
<dbReference type="InterPro" id="IPR029063">
    <property type="entry name" value="SAM-dependent_MTases_sf"/>
</dbReference>
<keyword evidence="3" id="KW-0949">S-adenosyl-L-methionine</keyword>
<gene>
    <name evidence="4" type="ORF">Q757_07805</name>
</gene>
<dbReference type="InterPro" id="IPR012327">
    <property type="entry name" value="MeTrfase_D12"/>
</dbReference>
<dbReference type="Proteomes" id="UP000030023">
    <property type="component" value="Unassembled WGS sequence"/>
</dbReference>
<name>A0ABR4XQ16_9LACO</name>
<keyword evidence="5" id="KW-1185">Reference proteome</keyword>
<proteinExistence type="predicted"/>
<accession>A0ABR4XQ16</accession>
<evidence type="ECO:0000256" key="1">
    <source>
        <dbReference type="ARBA" id="ARBA00022603"/>
    </source>
</evidence>
<dbReference type="EMBL" id="AXCV01000414">
    <property type="protein sequence ID" value="KGO27509.1"/>
    <property type="molecule type" value="Genomic_DNA"/>
</dbReference>
<dbReference type="Pfam" id="PF02086">
    <property type="entry name" value="MethyltransfD12"/>
    <property type="match status" value="1"/>
</dbReference>